<name>A0ABM1Y8L1_AEDAL</name>
<reference evidence="1" key="2">
    <citation type="submission" date="2025-05" db="UniProtKB">
        <authorList>
            <consortium name="EnsemblMetazoa"/>
        </authorList>
    </citation>
    <scope>IDENTIFICATION</scope>
    <source>
        <strain evidence="1">Foshan</strain>
    </source>
</reference>
<dbReference type="Proteomes" id="UP000069940">
    <property type="component" value="Unassembled WGS sequence"/>
</dbReference>
<evidence type="ECO:0000313" key="2">
    <source>
        <dbReference type="Proteomes" id="UP000069940"/>
    </source>
</evidence>
<protein>
    <recommendedName>
        <fullName evidence="3">Death domain-containing protein</fullName>
    </recommendedName>
</protein>
<sequence>MSEQEINKTEALSEEILEGDVQQLDPGELEVVNLLQEFDVSFEIIATFLTNKYSLSTLRIIERAEIEELIPVPHLAERTKVIHGLNKWRCSQGLPPISHPAVPVQHVEKDKKKEVSREECSATYLLTNSARGRAIIDSYKSSDHKLLSRTDKASITRIVVDEFIDRFSKLTSAELKSRASELFQLFPTIPEVLLRNLLIKTKLISDFVSGSLICFNLILIQNICVMPFLQHTWFEPSSYKNASGHTIKRRFARGCLYDRNINVWKRIVKIQPPVINRTDEAGPSPKSVIGITETQVEEYRKLKQWFIHNQDEWEDLRAKWKATSQIRLLELSRADNRTCESIVAEYPTLKHHHGYQLIQIDFEERFPEKTTSLFDHWDSFASGVRRIFELEILDAEGKGLLETIADEKCSKDVRNISIVSLLAHLLACKHPVGNQTNSRHWKPSIVETKEAVLLSVTNFNQLEGDLARLTNRCFEKGLPFTPIIIVLGSTNPTGYTLWHNTFSYKFPSFLKTLDICIKLFRAYDIEYPPQSADVWTFLAGYLYEFPIEQPYLVALCATLDRLAKAK</sequence>
<keyword evidence="2" id="KW-1185">Reference proteome</keyword>
<evidence type="ECO:0000313" key="1">
    <source>
        <dbReference type="EnsemblMetazoa" id="AALFPA23_006787.P8916"/>
    </source>
</evidence>
<reference evidence="2" key="1">
    <citation type="journal article" date="2015" name="Proc. Natl. Acad. Sci. U.S.A.">
        <title>Genome sequence of the Asian Tiger mosquito, Aedes albopictus, reveals insights into its biology, genetics, and evolution.</title>
        <authorList>
            <person name="Chen X.G."/>
            <person name="Jiang X."/>
            <person name="Gu J."/>
            <person name="Xu M."/>
            <person name="Wu Y."/>
            <person name="Deng Y."/>
            <person name="Zhang C."/>
            <person name="Bonizzoni M."/>
            <person name="Dermauw W."/>
            <person name="Vontas J."/>
            <person name="Armbruster P."/>
            <person name="Huang X."/>
            <person name="Yang Y."/>
            <person name="Zhang H."/>
            <person name="He W."/>
            <person name="Peng H."/>
            <person name="Liu Y."/>
            <person name="Wu K."/>
            <person name="Chen J."/>
            <person name="Lirakis M."/>
            <person name="Topalis P."/>
            <person name="Van Leeuwen T."/>
            <person name="Hall A.B."/>
            <person name="Jiang X."/>
            <person name="Thorpe C."/>
            <person name="Mueller R.L."/>
            <person name="Sun C."/>
            <person name="Waterhouse R.M."/>
            <person name="Yan G."/>
            <person name="Tu Z.J."/>
            <person name="Fang X."/>
            <person name="James A.A."/>
        </authorList>
    </citation>
    <scope>NUCLEOTIDE SEQUENCE [LARGE SCALE GENOMIC DNA]</scope>
    <source>
        <strain evidence="2">Foshan</strain>
    </source>
</reference>
<accession>A0ABM1Y8L1</accession>
<dbReference type="GeneID" id="115263689"/>
<dbReference type="EnsemblMetazoa" id="AALFPA23_006787.R8916">
    <property type="protein sequence ID" value="AALFPA23_006787.P8916"/>
    <property type="gene ID" value="AALFPA23_006787"/>
</dbReference>
<proteinExistence type="predicted"/>
<dbReference type="RefSeq" id="XP_062715795.1">
    <property type="nucleotide sequence ID" value="XM_062859811.1"/>
</dbReference>
<evidence type="ECO:0008006" key="3">
    <source>
        <dbReference type="Google" id="ProtNLM"/>
    </source>
</evidence>
<organism evidence="1 2">
    <name type="scientific">Aedes albopictus</name>
    <name type="common">Asian tiger mosquito</name>
    <name type="synonym">Stegomyia albopicta</name>
    <dbReference type="NCBI Taxonomy" id="7160"/>
    <lineage>
        <taxon>Eukaryota</taxon>
        <taxon>Metazoa</taxon>
        <taxon>Ecdysozoa</taxon>
        <taxon>Arthropoda</taxon>
        <taxon>Hexapoda</taxon>
        <taxon>Insecta</taxon>
        <taxon>Pterygota</taxon>
        <taxon>Neoptera</taxon>
        <taxon>Endopterygota</taxon>
        <taxon>Diptera</taxon>
        <taxon>Nematocera</taxon>
        <taxon>Culicoidea</taxon>
        <taxon>Culicidae</taxon>
        <taxon>Culicinae</taxon>
        <taxon>Aedini</taxon>
        <taxon>Aedes</taxon>
        <taxon>Stegomyia</taxon>
    </lineage>
</organism>